<keyword evidence="1 2" id="KW-0694">RNA-binding</keyword>
<evidence type="ECO:0000259" key="4">
    <source>
        <dbReference type="PROSITE" id="PS50102"/>
    </source>
</evidence>
<dbReference type="InterPro" id="IPR052462">
    <property type="entry name" value="SLIRP/GR-RBP-like"/>
</dbReference>
<dbReference type="Pfam" id="PF00076">
    <property type="entry name" value="RRM_1"/>
    <property type="match status" value="2"/>
</dbReference>
<dbReference type="EMBL" id="KL584836">
    <property type="protein sequence ID" value="KEQ61853.1"/>
    <property type="molecule type" value="Genomic_DNA"/>
</dbReference>
<dbReference type="Proteomes" id="UP000030672">
    <property type="component" value="Unassembled WGS sequence"/>
</dbReference>
<evidence type="ECO:0000256" key="3">
    <source>
        <dbReference type="SAM" id="MobiDB-lite"/>
    </source>
</evidence>
<evidence type="ECO:0000313" key="5">
    <source>
        <dbReference type="EMBL" id="KEQ61853.1"/>
    </source>
</evidence>
<evidence type="ECO:0000256" key="1">
    <source>
        <dbReference type="ARBA" id="ARBA00022884"/>
    </source>
</evidence>
<dbReference type="CDD" id="cd00590">
    <property type="entry name" value="RRM_SF"/>
    <property type="match status" value="1"/>
</dbReference>
<evidence type="ECO:0000313" key="6">
    <source>
        <dbReference type="Proteomes" id="UP000030672"/>
    </source>
</evidence>
<dbReference type="PANTHER" id="PTHR48027">
    <property type="entry name" value="HETEROGENEOUS NUCLEAR RIBONUCLEOPROTEIN 87F-RELATED"/>
    <property type="match status" value="1"/>
</dbReference>
<dbReference type="SUPFAM" id="SSF54928">
    <property type="entry name" value="RNA-binding domain, RBD"/>
    <property type="match status" value="2"/>
</dbReference>
<dbReference type="InterPro" id="IPR012677">
    <property type="entry name" value="Nucleotide-bd_a/b_plait_sf"/>
</dbReference>
<dbReference type="GO" id="GO:0003723">
    <property type="term" value="F:RNA binding"/>
    <property type="evidence" value="ECO:0007669"/>
    <property type="project" value="UniProtKB-UniRule"/>
</dbReference>
<dbReference type="RefSeq" id="XP_040878876.1">
    <property type="nucleotide sequence ID" value="XM_041028271.1"/>
</dbReference>
<organism evidence="5 6">
    <name type="scientific">Aureobasidium melanogenum (strain CBS 110374)</name>
    <name type="common">Aureobasidium pullulans var. melanogenum</name>
    <dbReference type="NCBI Taxonomy" id="1043003"/>
    <lineage>
        <taxon>Eukaryota</taxon>
        <taxon>Fungi</taxon>
        <taxon>Dikarya</taxon>
        <taxon>Ascomycota</taxon>
        <taxon>Pezizomycotina</taxon>
        <taxon>Dothideomycetes</taxon>
        <taxon>Dothideomycetidae</taxon>
        <taxon>Dothideales</taxon>
        <taxon>Saccotheciaceae</taxon>
        <taxon>Aureobasidium</taxon>
    </lineage>
</organism>
<accession>A0A074VMW1</accession>
<protein>
    <recommendedName>
        <fullName evidence="4">RRM domain-containing protein</fullName>
    </recommendedName>
</protein>
<feature type="compositionally biased region" description="Basic and acidic residues" evidence="3">
    <location>
        <begin position="116"/>
        <end position="125"/>
    </location>
</feature>
<keyword evidence="6" id="KW-1185">Reference proteome</keyword>
<reference evidence="5 6" key="1">
    <citation type="journal article" date="2014" name="BMC Genomics">
        <title>Genome sequencing of four Aureobasidium pullulans varieties: biotechnological potential, stress tolerance, and description of new species.</title>
        <authorList>
            <person name="Gostin Ar C."/>
            <person name="Ohm R.A."/>
            <person name="Kogej T."/>
            <person name="Sonjak S."/>
            <person name="Turk M."/>
            <person name="Zajc J."/>
            <person name="Zalar P."/>
            <person name="Grube M."/>
            <person name="Sun H."/>
            <person name="Han J."/>
            <person name="Sharma A."/>
            <person name="Chiniquy J."/>
            <person name="Ngan C.Y."/>
            <person name="Lipzen A."/>
            <person name="Barry K."/>
            <person name="Grigoriev I.V."/>
            <person name="Gunde-Cimerman N."/>
        </authorList>
    </citation>
    <scope>NUCLEOTIDE SEQUENCE [LARGE SCALE GENOMIC DNA]</scope>
    <source>
        <strain evidence="5 6">CBS 110374</strain>
    </source>
</reference>
<name>A0A074VMW1_AURM1</name>
<dbReference type="InterPro" id="IPR035979">
    <property type="entry name" value="RBD_domain_sf"/>
</dbReference>
<gene>
    <name evidence="5" type="ORF">M437DRAFT_85299</name>
</gene>
<feature type="region of interest" description="Disordered" evidence="3">
    <location>
        <begin position="93"/>
        <end position="156"/>
    </location>
</feature>
<dbReference type="HOGENOM" id="CLU_012062_15_0_1"/>
<evidence type="ECO:0000256" key="2">
    <source>
        <dbReference type="PROSITE-ProRule" id="PRU00176"/>
    </source>
</evidence>
<dbReference type="Gene3D" id="3.30.70.330">
    <property type="match status" value="2"/>
</dbReference>
<dbReference type="AlphaFoldDB" id="A0A074VMW1"/>
<dbReference type="STRING" id="1043003.A0A074VMW1"/>
<feature type="domain" description="RRM" evidence="4">
    <location>
        <begin position="295"/>
        <end position="373"/>
    </location>
</feature>
<dbReference type="InterPro" id="IPR000504">
    <property type="entry name" value="RRM_dom"/>
</dbReference>
<dbReference type="GeneID" id="63921644"/>
<feature type="compositionally biased region" description="Low complexity" evidence="3">
    <location>
        <begin position="103"/>
        <end position="114"/>
    </location>
</feature>
<dbReference type="SMART" id="SM00360">
    <property type="entry name" value="RRM"/>
    <property type="match status" value="2"/>
</dbReference>
<dbReference type="PROSITE" id="PS50102">
    <property type="entry name" value="RRM"/>
    <property type="match status" value="2"/>
</dbReference>
<sequence>MAFTALMSVIDKRASRSMATGGIDKESCNSLMHDCLHHAMLHAERLRFQTVLRRAAARSFVSSPLKARTIVTKTPTGLYQSQKWQMPVFQRRFASDEASPAQEKTTGETVPTEPTETEKAMKEETAVTSEAQAEQESNVAEKSVPKAADASEQPSVVKQVKEKVQDAASNVTDAAVGLLGDSARNTAAGTHSNPKPSKILYVGNLFFEIKSQDLEREFARYGQVVNARVAEDARGLSRGFGFVEYETLEDAEKAQKELNQKTLAGRNMAVQFHLRREPRNPMNSSRKAQTNKPSKTLFIGNMSFQMSDKDLNDLFRNITNVLDVRVAVDRRSGQPRGFCHADFIDIPSAQAAKEILENKEIYGRQLRVDFSRSANSAPSRDH</sequence>
<proteinExistence type="predicted"/>
<feature type="compositionally biased region" description="Polar residues" evidence="3">
    <location>
        <begin position="129"/>
        <end position="140"/>
    </location>
</feature>
<feature type="domain" description="RRM" evidence="4">
    <location>
        <begin position="198"/>
        <end position="275"/>
    </location>
</feature>